<dbReference type="EMBL" id="KQ971311">
    <property type="protein sequence ID" value="EEZ98823.1"/>
    <property type="molecule type" value="Genomic_DNA"/>
</dbReference>
<feature type="compositionally biased region" description="Polar residues" evidence="2">
    <location>
        <begin position="29"/>
        <end position="39"/>
    </location>
</feature>
<dbReference type="AlphaFoldDB" id="D6WCZ0"/>
<keyword evidence="1" id="KW-0175">Coiled coil</keyword>
<reference evidence="3 4" key="1">
    <citation type="journal article" date="2008" name="Nature">
        <title>The genome of the model beetle and pest Tribolium castaneum.</title>
        <authorList>
            <consortium name="Tribolium Genome Sequencing Consortium"/>
            <person name="Richards S."/>
            <person name="Gibbs R.A."/>
            <person name="Weinstock G.M."/>
            <person name="Brown S.J."/>
            <person name="Denell R."/>
            <person name="Beeman R.W."/>
            <person name="Gibbs R."/>
            <person name="Beeman R.W."/>
            <person name="Brown S.J."/>
            <person name="Bucher G."/>
            <person name="Friedrich M."/>
            <person name="Grimmelikhuijzen C.J."/>
            <person name="Klingler M."/>
            <person name="Lorenzen M."/>
            <person name="Richards S."/>
            <person name="Roth S."/>
            <person name="Schroder R."/>
            <person name="Tautz D."/>
            <person name="Zdobnov E.M."/>
            <person name="Muzny D."/>
            <person name="Gibbs R.A."/>
            <person name="Weinstock G.M."/>
            <person name="Attaway T."/>
            <person name="Bell S."/>
            <person name="Buhay C.J."/>
            <person name="Chandrabose M.N."/>
            <person name="Chavez D."/>
            <person name="Clerk-Blankenburg K.P."/>
            <person name="Cree A."/>
            <person name="Dao M."/>
            <person name="Davis C."/>
            <person name="Chacko J."/>
            <person name="Dinh H."/>
            <person name="Dugan-Rocha S."/>
            <person name="Fowler G."/>
            <person name="Garner T.T."/>
            <person name="Garnes J."/>
            <person name="Gnirke A."/>
            <person name="Hawes A."/>
            <person name="Hernandez J."/>
            <person name="Hines S."/>
            <person name="Holder M."/>
            <person name="Hume J."/>
            <person name="Jhangiani S.N."/>
            <person name="Joshi V."/>
            <person name="Khan Z.M."/>
            <person name="Jackson L."/>
            <person name="Kovar C."/>
            <person name="Kowis A."/>
            <person name="Lee S."/>
            <person name="Lewis L.R."/>
            <person name="Margolis J."/>
            <person name="Morgan M."/>
            <person name="Nazareth L.V."/>
            <person name="Nguyen N."/>
            <person name="Okwuonu G."/>
            <person name="Parker D."/>
            <person name="Richards S."/>
            <person name="Ruiz S.J."/>
            <person name="Santibanez J."/>
            <person name="Savard J."/>
            <person name="Scherer S.E."/>
            <person name="Schneider B."/>
            <person name="Sodergren E."/>
            <person name="Tautz D."/>
            <person name="Vattahil S."/>
            <person name="Villasana D."/>
            <person name="White C.S."/>
            <person name="Wright R."/>
            <person name="Park Y."/>
            <person name="Beeman R.W."/>
            <person name="Lord J."/>
            <person name="Oppert B."/>
            <person name="Lorenzen M."/>
            <person name="Brown S."/>
            <person name="Wang L."/>
            <person name="Savard J."/>
            <person name="Tautz D."/>
            <person name="Richards S."/>
            <person name="Weinstock G."/>
            <person name="Gibbs R.A."/>
            <person name="Liu Y."/>
            <person name="Worley K."/>
            <person name="Weinstock G."/>
            <person name="Elsik C.G."/>
            <person name="Reese J.T."/>
            <person name="Elhaik E."/>
            <person name="Landan G."/>
            <person name="Graur D."/>
            <person name="Arensburger P."/>
            <person name="Atkinson P."/>
            <person name="Beeman R.W."/>
            <person name="Beidler J."/>
            <person name="Brown S.J."/>
            <person name="Demuth J.P."/>
            <person name="Drury D.W."/>
            <person name="Du Y.Z."/>
            <person name="Fujiwara H."/>
            <person name="Lorenzen M."/>
            <person name="Maselli V."/>
            <person name="Osanai M."/>
            <person name="Park Y."/>
            <person name="Robertson H.M."/>
            <person name="Tu Z."/>
            <person name="Wang J.J."/>
            <person name="Wang S."/>
            <person name="Richards S."/>
            <person name="Song H."/>
            <person name="Zhang L."/>
            <person name="Sodergren E."/>
            <person name="Werner D."/>
            <person name="Stanke M."/>
            <person name="Morgenstern B."/>
            <person name="Solovyev V."/>
            <person name="Kosarev P."/>
            <person name="Brown G."/>
            <person name="Chen H.C."/>
            <person name="Ermolaeva O."/>
            <person name="Hlavina W."/>
            <person name="Kapustin Y."/>
            <person name="Kiryutin B."/>
            <person name="Kitts P."/>
            <person name="Maglott D."/>
            <person name="Pruitt K."/>
            <person name="Sapojnikov V."/>
            <person name="Souvorov A."/>
            <person name="Mackey A.J."/>
            <person name="Waterhouse R.M."/>
            <person name="Wyder S."/>
            <person name="Zdobnov E.M."/>
            <person name="Zdobnov E.M."/>
            <person name="Wyder S."/>
            <person name="Kriventseva E.V."/>
            <person name="Kadowaki T."/>
            <person name="Bork P."/>
            <person name="Aranda M."/>
            <person name="Bao R."/>
            <person name="Beermann A."/>
            <person name="Berns N."/>
            <person name="Bolognesi R."/>
            <person name="Bonneton F."/>
            <person name="Bopp D."/>
            <person name="Brown S.J."/>
            <person name="Bucher G."/>
            <person name="Butts T."/>
            <person name="Chaumot A."/>
            <person name="Denell R.E."/>
            <person name="Ferrier D.E."/>
            <person name="Friedrich M."/>
            <person name="Gordon C.M."/>
            <person name="Jindra M."/>
            <person name="Klingler M."/>
            <person name="Lan Q."/>
            <person name="Lattorff H.M."/>
            <person name="Laudet V."/>
            <person name="von Levetsow C."/>
            <person name="Liu Z."/>
            <person name="Lutz R."/>
            <person name="Lynch J.A."/>
            <person name="da Fonseca R.N."/>
            <person name="Posnien N."/>
            <person name="Reuter R."/>
            <person name="Roth S."/>
            <person name="Savard J."/>
            <person name="Schinko J.B."/>
            <person name="Schmitt C."/>
            <person name="Schoppmeier M."/>
            <person name="Schroder R."/>
            <person name="Shippy T.D."/>
            <person name="Simonnet F."/>
            <person name="Marques-Souza H."/>
            <person name="Tautz D."/>
            <person name="Tomoyasu Y."/>
            <person name="Trauner J."/>
            <person name="Van der Zee M."/>
            <person name="Vervoort M."/>
            <person name="Wittkopp N."/>
            <person name="Wimmer E.A."/>
            <person name="Yang X."/>
            <person name="Jones A.K."/>
            <person name="Sattelle D.B."/>
            <person name="Ebert P.R."/>
            <person name="Nelson D."/>
            <person name="Scott J.G."/>
            <person name="Beeman R.W."/>
            <person name="Muthukrishnan S."/>
            <person name="Kramer K.J."/>
            <person name="Arakane Y."/>
            <person name="Beeman R.W."/>
            <person name="Zhu Q."/>
            <person name="Hogenkamp D."/>
            <person name="Dixit R."/>
            <person name="Oppert B."/>
            <person name="Jiang H."/>
            <person name="Zou Z."/>
            <person name="Marshall J."/>
            <person name="Elpidina E."/>
            <person name="Vinokurov K."/>
            <person name="Oppert C."/>
            <person name="Zou Z."/>
            <person name="Evans J."/>
            <person name="Lu Z."/>
            <person name="Zhao P."/>
            <person name="Sumathipala N."/>
            <person name="Altincicek B."/>
            <person name="Vilcinskas A."/>
            <person name="Williams M."/>
            <person name="Hultmark D."/>
            <person name="Hetru C."/>
            <person name="Jiang H."/>
            <person name="Grimmelikhuijzen C.J."/>
            <person name="Hauser F."/>
            <person name="Cazzamali G."/>
            <person name="Williamson M."/>
            <person name="Park Y."/>
            <person name="Li B."/>
            <person name="Tanaka Y."/>
            <person name="Predel R."/>
            <person name="Neupert S."/>
            <person name="Schachtner J."/>
            <person name="Verleyen P."/>
            <person name="Raible F."/>
            <person name="Bork P."/>
            <person name="Friedrich M."/>
            <person name="Walden K.K."/>
            <person name="Robertson H.M."/>
            <person name="Angeli S."/>
            <person name="Foret S."/>
            <person name="Bucher G."/>
            <person name="Schuetz S."/>
            <person name="Maleszka R."/>
            <person name="Wimmer E.A."/>
            <person name="Beeman R.W."/>
            <person name="Lorenzen M."/>
            <person name="Tomoyasu Y."/>
            <person name="Miller S.C."/>
            <person name="Grossmann D."/>
            <person name="Bucher G."/>
        </authorList>
    </citation>
    <scope>NUCLEOTIDE SEQUENCE [LARGE SCALE GENOMIC DNA]</scope>
    <source>
        <strain evidence="3 4">Georgia GA2</strain>
    </source>
</reference>
<dbReference type="HOGENOM" id="CLU_652718_0_0_1"/>
<protein>
    <submittedName>
        <fullName evidence="3">Uncharacterized protein</fullName>
    </submittedName>
</protein>
<dbReference type="Proteomes" id="UP000007266">
    <property type="component" value="Linkage group 2"/>
</dbReference>
<accession>D6WCZ0</accession>
<evidence type="ECO:0000313" key="4">
    <source>
        <dbReference type="Proteomes" id="UP000007266"/>
    </source>
</evidence>
<reference evidence="3 4" key="2">
    <citation type="journal article" date="2010" name="Nucleic Acids Res.">
        <title>BeetleBase in 2010: revisions to provide comprehensive genomic information for Tribolium castaneum.</title>
        <authorList>
            <person name="Kim H.S."/>
            <person name="Murphy T."/>
            <person name="Xia J."/>
            <person name="Caragea D."/>
            <person name="Park Y."/>
            <person name="Beeman R.W."/>
            <person name="Lorenzen M.D."/>
            <person name="Butcher S."/>
            <person name="Manak J.R."/>
            <person name="Brown S.J."/>
        </authorList>
    </citation>
    <scope>GENOME REANNOTATION</scope>
    <source>
        <strain evidence="3 4">Georgia GA2</strain>
    </source>
</reference>
<name>D6WCZ0_TRICA</name>
<evidence type="ECO:0000313" key="3">
    <source>
        <dbReference type="EMBL" id="EEZ98823.1"/>
    </source>
</evidence>
<evidence type="ECO:0000256" key="1">
    <source>
        <dbReference type="SAM" id="Coils"/>
    </source>
</evidence>
<organism evidence="3 4">
    <name type="scientific">Tribolium castaneum</name>
    <name type="common">Red flour beetle</name>
    <dbReference type="NCBI Taxonomy" id="7070"/>
    <lineage>
        <taxon>Eukaryota</taxon>
        <taxon>Metazoa</taxon>
        <taxon>Ecdysozoa</taxon>
        <taxon>Arthropoda</taxon>
        <taxon>Hexapoda</taxon>
        <taxon>Insecta</taxon>
        <taxon>Pterygota</taxon>
        <taxon>Neoptera</taxon>
        <taxon>Endopterygota</taxon>
        <taxon>Coleoptera</taxon>
        <taxon>Polyphaga</taxon>
        <taxon>Cucujiformia</taxon>
        <taxon>Tenebrionidae</taxon>
        <taxon>Tenebrionidae incertae sedis</taxon>
        <taxon>Tribolium</taxon>
    </lineage>
</organism>
<keyword evidence="4" id="KW-1185">Reference proteome</keyword>
<feature type="region of interest" description="Disordered" evidence="2">
    <location>
        <begin position="29"/>
        <end position="58"/>
    </location>
</feature>
<feature type="coiled-coil region" evidence="1">
    <location>
        <begin position="104"/>
        <end position="165"/>
    </location>
</feature>
<evidence type="ECO:0000256" key="2">
    <source>
        <dbReference type="SAM" id="MobiDB-lite"/>
    </source>
</evidence>
<proteinExistence type="predicted"/>
<gene>
    <name evidence="3" type="primary">AUGUSTUS-3.0.2_04429</name>
    <name evidence="3" type="ORF">TcasGA2_TC004429</name>
</gene>
<sequence>MNSRHKNESLEASLKESLVVNPLGTKVRQATSSQLQQKPKTAKLVKASQSLHRGRPGQAQFPVKRVMFGVEQNFAVKTRKKPSTLDFIEKLKKIETKTEKSDFLEQANDEIDIASKQLEALRKLLTQKLQTQAELKAQQEKNELRNKQKTLMDNCNRQFEKMQKQYLNKTKIRFKSLKDVENMTLPRPKDAKQDKNVKTLYQGVVAATSSENFDFSAFDKNQDLDKAGPLLKTQVVSVASQHEILAKPAKKASPKAPQKVRFDDSILNSVHYSPAGSNLQSPERSDGPDVANIKRLLSVPAEDLGVSRFRKKIDESCLTTENFSTKYKEGRRKLNLLLHGKEKLDNVQFDDAKLEESVLKSAFLSKEFCSGENEASRRNRQLVESVMLKLHENKTGRRQDRKLSAVLKTVLQNSLFSELAK</sequence>